<dbReference type="NCBIfam" id="TIGR00546">
    <property type="entry name" value="lnt"/>
    <property type="match status" value="1"/>
</dbReference>
<dbReference type="GO" id="GO:0042158">
    <property type="term" value="P:lipoprotein biosynthetic process"/>
    <property type="evidence" value="ECO:0007669"/>
    <property type="project" value="UniProtKB-UniRule"/>
</dbReference>
<evidence type="ECO:0000256" key="3">
    <source>
        <dbReference type="ARBA" id="ARBA00022679"/>
    </source>
</evidence>
<keyword evidence="12" id="KW-1185">Reference proteome</keyword>
<comment type="catalytic activity">
    <reaction evidence="8">
        <text>N-terminal S-1,2-diacyl-sn-glyceryl-L-cysteinyl-[lipoprotein] + a glycerophospholipid = N-acyl-S-1,2-diacyl-sn-glyceryl-L-cysteinyl-[lipoprotein] + a 2-acyl-sn-glycero-3-phospholipid + H(+)</text>
        <dbReference type="Rhea" id="RHEA:48228"/>
        <dbReference type="Rhea" id="RHEA-COMP:14681"/>
        <dbReference type="Rhea" id="RHEA-COMP:14684"/>
        <dbReference type="ChEBI" id="CHEBI:15378"/>
        <dbReference type="ChEBI" id="CHEBI:136912"/>
        <dbReference type="ChEBI" id="CHEBI:140656"/>
        <dbReference type="ChEBI" id="CHEBI:140657"/>
        <dbReference type="ChEBI" id="CHEBI:140660"/>
        <dbReference type="EC" id="2.3.1.269"/>
    </reaction>
</comment>
<dbReference type="PROSITE" id="PS50263">
    <property type="entry name" value="CN_HYDROLASE"/>
    <property type="match status" value="1"/>
</dbReference>
<accession>A0A4P6KGG5</accession>
<dbReference type="EC" id="2.3.1.269" evidence="8"/>
<gene>
    <name evidence="8 11" type="primary">lnt</name>
    <name evidence="11" type="ORF">EVS81_12635</name>
</gene>
<feature type="transmembrane region" description="Helical" evidence="8">
    <location>
        <begin position="31"/>
        <end position="52"/>
    </location>
</feature>
<dbReference type="OrthoDB" id="9804277at2"/>
<dbReference type="HAMAP" id="MF_01148">
    <property type="entry name" value="Lnt"/>
    <property type="match status" value="1"/>
</dbReference>
<keyword evidence="5 8" id="KW-1133">Transmembrane helix</keyword>
<dbReference type="InterPro" id="IPR036526">
    <property type="entry name" value="C-N_Hydrolase_sf"/>
</dbReference>
<feature type="domain" description="CN hydrolase" evidence="10">
    <location>
        <begin position="248"/>
        <end position="492"/>
    </location>
</feature>
<dbReference type="AlphaFoldDB" id="A0A4P6KGG5"/>
<proteinExistence type="inferred from homology"/>
<evidence type="ECO:0000259" key="10">
    <source>
        <dbReference type="PROSITE" id="PS50263"/>
    </source>
</evidence>
<feature type="transmembrane region" description="Helical" evidence="8">
    <location>
        <begin position="58"/>
        <end position="76"/>
    </location>
</feature>
<comment type="pathway">
    <text evidence="8">Protein modification; lipoprotein biosynthesis (N-acyl transfer).</text>
</comment>
<evidence type="ECO:0000256" key="5">
    <source>
        <dbReference type="ARBA" id="ARBA00022989"/>
    </source>
</evidence>
<feature type="region of interest" description="Disordered" evidence="9">
    <location>
        <begin position="1"/>
        <end position="26"/>
    </location>
</feature>
<feature type="transmembrane region" description="Helical" evidence="8">
    <location>
        <begin position="222"/>
        <end position="240"/>
    </location>
</feature>
<evidence type="ECO:0000256" key="1">
    <source>
        <dbReference type="ARBA" id="ARBA00004651"/>
    </source>
</evidence>
<keyword evidence="6 8" id="KW-0472">Membrane</keyword>
<keyword evidence="3 8" id="KW-0808">Transferase</keyword>
<evidence type="ECO:0000256" key="6">
    <source>
        <dbReference type="ARBA" id="ARBA00023136"/>
    </source>
</evidence>
<dbReference type="PANTHER" id="PTHR38686:SF1">
    <property type="entry name" value="APOLIPOPROTEIN N-ACYLTRANSFERASE"/>
    <property type="match status" value="1"/>
</dbReference>
<keyword evidence="7 8" id="KW-0012">Acyltransferase</keyword>
<dbReference type="Pfam" id="PF20154">
    <property type="entry name" value="LNT_N"/>
    <property type="match status" value="1"/>
</dbReference>
<dbReference type="KEGG" id="ltr:EVS81_12635"/>
<organism evidence="11 12">
    <name type="scientific">Leucobacter triazinivorans</name>
    <dbReference type="NCBI Taxonomy" id="1784719"/>
    <lineage>
        <taxon>Bacteria</taxon>
        <taxon>Bacillati</taxon>
        <taxon>Actinomycetota</taxon>
        <taxon>Actinomycetes</taxon>
        <taxon>Micrococcales</taxon>
        <taxon>Microbacteriaceae</taxon>
        <taxon>Leucobacter</taxon>
    </lineage>
</organism>
<evidence type="ECO:0000256" key="9">
    <source>
        <dbReference type="SAM" id="MobiDB-lite"/>
    </source>
</evidence>
<evidence type="ECO:0000313" key="12">
    <source>
        <dbReference type="Proteomes" id="UP000289260"/>
    </source>
</evidence>
<dbReference type="PANTHER" id="PTHR38686">
    <property type="entry name" value="APOLIPOPROTEIN N-ACYLTRANSFERASE"/>
    <property type="match status" value="1"/>
</dbReference>
<keyword evidence="2 8" id="KW-1003">Cell membrane</keyword>
<dbReference type="EMBL" id="CP035806">
    <property type="protein sequence ID" value="QBE49567.1"/>
    <property type="molecule type" value="Genomic_DNA"/>
</dbReference>
<comment type="subcellular location">
    <subcellularLocation>
        <location evidence="1 8">Cell membrane</location>
        <topology evidence="1 8">Multi-pass membrane protein</topology>
    </subcellularLocation>
</comment>
<feature type="transmembrane region" description="Helical" evidence="8">
    <location>
        <begin position="499"/>
        <end position="521"/>
    </location>
</feature>
<protein>
    <recommendedName>
        <fullName evidence="8">Apolipoprotein N-acyltransferase</fullName>
        <shortName evidence="8">ALP N-acyltransferase</shortName>
        <ecNumber evidence="8">2.3.1.269</ecNumber>
    </recommendedName>
</protein>
<evidence type="ECO:0000256" key="4">
    <source>
        <dbReference type="ARBA" id="ARBA00022692"/>
    </source>
</evidence>
<dbReference type="RefSeq" id="WP_130110694.1">
    <property type="nucleotide sequence ID" value="NZ_CP035806.1"/>
</dbReference>
<sequence>MTTTETRPPRDDPAASRAAAPRTAQTSRSSAVVRGLPWGAAIPVAALSGLLLDLAFPSLGWWPLAFLSIAGGLWTLGGRSIGGVFAVGLAYGAAFTFTHLMWVVQFLGPIPWIALAGFEALLFALGAIPIALAYRWAATSPHRAVRTLLLPALIAALWTARELVLGSWPYGGFPWGRIGMSQANGPFAEVASWVGVTGLTFLIVWFCASVVGWTTRPAPRKLTGLLPAAVILALLFVPAFPTTAAGSLRIGWVQGDGPAGYFDARGPGDVLAAQRQASETILGEPMDLLVWPEGGVDSDPFRTPGTARTLDELVEQAGAPLLMNAATARDEHTYNTSMLWEGGGAEQLHDKVNPVPFGEYVPDRWFYELIVPDLVGLIQREYTPGTNPPLVAVDGIQVGLAICFDVIYDSVIWDGARGGAQFYAFQTNNADFRGTDENLQQLEFARMRAIETGRAVVNVSTVGTSQVIAPDGTVIAGAPANTPAAAVTSVPLRTGLTPAVLVGPILTLIIPIAAIGGLLTLRLLQRRWNRLSTPHPC</sequence>
<dbReference type="UniPathway" id="UPA00666"/>
<dbReference type="CDD" id="cd07571">
    <property type="entry name" value="ALP_N-acyl_transferase"/>
    <property type="match status" value="1"/>
</dbReference>
<evidence type="ECO:0000256" key="7">
    <source>
        <dbReference type="ARBA" id="ARBA00023315"/>
    </source>
</evidence>
<dbReference type="Gene3D" id="3.60.110.10">
    <property type="entry name" value="Carbon-nitrogen hydrolase"/>
    <property type="match status" value="1"/>
</dbReference>
<dbReference type="InterPro" id="IPR045378">
    <property type="entry name" value="LNT_N"/>
</dbReference>
<dbReference type="Proteomes" id="UP000289260">
    <property type="component" value="Chromosome"/>
</dbReference>
<keyword evidence="11" id="KW-0449">Lipoprotein</keyword>
<feature type="transmembrane region" description="Helical" evidence="8">
    <location>
        <begin position="190"/>
        <end position="215"/>
    </location>
</feature>
<evidence type="ECO:0000313" key="11">
    <source>
        <dbReference type="EMBL" id="QBE49567.1"/>
    </source>
</evidence>
<dbReference type="InterPro" id="IPR004563">
    <property type="entry name" value="Apolipo_AcylTrfase"/>
</dbReference>
<comment type="similarity">
    <text evidence="8">Belongs to the CN hydrolase family. Apolipoprotein N-acyltransferase subfamily.</text>
</comment>
<feature type="transmembrane region" description="Helical" evidence="8">
    <location>
        <begin position="110"/>
        <end position="136"/>
    </location>
</feature>
<keyword evidence="4 8" id="KW-0812">Transmembrane</keyword>
<reference evidence="11 12" key="1">
    <citation type="submission" date="2019-02" db="EMBL/GenBank/DDBJ databases">
        <authorList>
            <person name="Sun L."/>
            <person name="Pan D."/>
            <person name="Wu X."/>
        </authorList>
    </citation>
    <scope>NUCLEOTIDE SEQUENCE [LARGE SCALE GENOMIC DNA]</scope>
    <source>
        <strain evidence="11 12">JW-1</strain>
    </source>
</reference>
<dbReference type="GO" id="GO:0005886">
    <property type="term" value="C:plasma membrane"/>
    <property type="evidence" value="ECO:0007669"/>
    <property type="project" value="UniProtKB-SubCell"/>
</dbReference>
<dbReference type="InterPro" id="IPR003010">
    <property type="entry name" value="C-N_Hydrolase"/>
</dbReference>
<evidence type="ECO:0000256" key="2">
    <source>
        <dbReference type="ARBA" id="ARBA00022475"/>
    </source>
</evidence>
<dbReference type="Pfam" id="PF00795">
    <property type="entry name" value="CN_hydrolase"/>
    <property type="match status" value="1"/>
</dbReference>
<dbReference type="GO" id="GO:0016410">
    <property type="term" value="F:N-acyltransferase activity"/>
    <property type="evidence" value="ECO:0007669"/>
    <property type="project" value="UniProtKB-UniRule"/>
</dbReference>
<dbReference type="SUPFAM" id="SSF56317">
    <property type="entry name" value="Carbon-nitrogen hydrolase"/>
    <property type="match status" value="1"/>
</dbReference>
<feature type="transmembrane region" description="Helical" evidence="8">
    <location>
        <begin position="148"/>
        <end position="170"/>
    </location>
</feature>
<evidence type="ECO:0000256" key="8">
    <source>
        <dbReference type="HAMAP-Rule" id="MF_01148"/>
    </source>
</evidence>
<name>A0A4P6KGG5_9MICO</name>
<comment type="function">
    <text evidence="8">Catalyzes the phospholipid dependent N-acylation of the N-terminal cysteine of apolipoprotein, the last step in lipoprotein maturation.</text>
</comment>
<feature type="compositionally biased region" description="Low complexity" evidence="9">
    <location>
        <begin position="15"/>
        <end position="26"/>
    </location>
</feature>
<feature type="transmembrane region" description="Helical" evidence="8">
    <location>
        <begin position="83"/>
        <end position="104"/>
    </location>
</feature>